<sequence>MSCSQGGHLFTALRTVNHPLLPANHSLVWGTSRGGLLLQDYVTCFSFMFAIVCSP</sequence>
<organism evidence="1">
    <name type="scientific">Picea glauca</name>
    <name type="common">White spruce</name>
    <name type="synonym">Pinus glauca</name>
    <dbReference type="NCBI Taxonomy" id="3330"/>
    <lineage>
        <taxon>Eukaryota</taxon>
        <taxon>Viridiplantae</taxon>
        <taxon>Streptophyta</taxon>
        <taxon>Embryophyta</taxon>
        <taxon>Tracheophyta</taxon>
        <taxon>Spermatophyta</taxon>
        <taxon>Pinopsida</taxon>
        <taxon>Pinidae</taxon>
        <taxon>Conifers I</taxon>
        <taxon>Pinales</taxon>
        <taxon>Pinaceae</taxon>
        <taxon>Picea</taxon>
    </lineage>
</organism>
<proteinExistence type="predicted"/>
<comment type="caution">
    <text evidence="1">The sequence shown here is derived from an EMBL/GenBank/DDBJ whole genome shotgun (WGS) entry which is preliminary data.</text>
</comment>
<protein>
    <submittedName>
        <fullName evidence="1">Uncharacterized protein</fullName>
    </submittedName>
</protein>
<gene>
    <name evidence="1" type="ORF">ABT39_MTgene5816</name>
</gene>
<geneLocation type="mitochondrion" evidence="1"/>
<keyword evidence="1" id="KW-0496">Mitochondrion</keyword>
<dbReference type="AlphaFoldDB" id="A0A101LYC4"/>
<dbReference type="EMBL" id="LKAM01000007">
    <property type="protein sequence ID" value="KUM47629.1"/>
    <property type="molecule type" value="Genomic_DNA"/>
</dbReference>
<name>A0A101LYC4_PICGL</name>
<accession>A0A101LYC4</accession>
<evidence type="ECO:0000313" key="1">
    <source>
        <dbReference type="EMBL" id="KUM47629.1"/>
    </source>
</evidence>
<reference evidence="1" key="1">
    <citation type="journal article" date="2015" name="Genome Biol. Evol.">
        <title>Organellar Genomes of White Spruce (Picea glauca): Assembly and Annotation.</title>
        <authorList>
            <person name="Jackman S.D."/>
            <person name="Warren R.L."/>
            <person name="Gibb E.A."/>
            <person name="Vandervalk B.P."/>
            <person name="Mohamadi H."/>
            <person name="Chu J."/>
            <person name="Raymond A."/>
            <person name="Pleasance S."/>
            <person name="Coope R."/>
            <person name="Wildung M.R."/>
            <person name="Ritland C.E."/>
            <person name="Bousquet J."/>
            <person name="Jones S.J."/>
            <person name="Bohlmann J."/>
            <person name="Birol I."/>
        </authorList>
    </citation>
    <scope>NUCLEOTIDE SEQUENCE [LARGE SCALE GENOMIC DNA]</scope>
    <source>
        <tissue evidence="1">Flushing bud</tissue>
    </source>
</reference>